<keyword evidence="3 6" id="KW-0812">Transmembrane</keyword>
<feature type="transmembrane region" description="Helical" evidence="6">
    <location>
        <begin position="186"/>
        <end position="205"/>
    </location>
</feature>
<name>A0A509EL38_9HYPH</name>
<feature type="transmembrane region" description="Helical" evidence="6">
    <location>
        <begin position="127"/>
        <end position="146"/>
    </location>
</feature>
<evidence type="ECO:0000256" key="6">
    <source>
        <dbReference type="SAM" id="Phobius"/>
    </source>
</evidence>
<dbReference type="GO" id="GO:0016020">
    <property type="term" value="C:membrane"/>
    <property type="evidence" value="ECO:0007669"/>
    <property type="project" value="UniProtKB-SubCell"/>
</dbReference>
<evidence type="ECO:0000256" key="2">
    <source>
        <dbReference type="ARBA" id="ARBA00007362"/>
    </source>
</evidence>
<evidence type="ECO:0000256" key="3">
    <source>
        <dbReference type="ARBA" id="ARBA00022692"/>
    </source>
</evidence>
<feature type="transmembrane region" description="Helical" evidence="6">
    <location>
        <begin position="12"/>
        <end position="31"/>
    </location>
</feature>
<comment type="subcellular location">
    <subcellularLocation>
        <location evidence="1">Membrane</location>
        <topology evidence="1">Multi-pass membrane protein</topology>
    </subcellularLocation>
</comment>
<dbReference type="OrthoDB" id="7850605at2"/>
<keyword evidence="5 6" id="KW-0472">Membrane</keyword>
<feature type="domain" description="EamA" evidence="7">
    <location>
        <begin position="156"/>
        <end position="290"/>
    </location>
</feature>
<feature type="transmembrane region" description="Helical" evidence="6">
    <location>
        <begin position="37"/>
        <end position="57"/>
    </location>
</feature>
<evidence type="ECO:0000313" key="8">
    <source>
        <dbReference type="EMBL" id="VUD74125.1"/>
    </source>
</evidence>
<dbReference type="PANTHER" id="PTHR32322:SF2">
    <property type="entry name" value="EAMA DOMAIN-CONTAINING PROTEIN"/>
    <property type="match status" value="1"/>
</dbReference>
<feature type="domain" description="EamA" evidence="7">
    <location>
        <begin position="12"/>
        <end position="141"/>
    </location>
</feature>
<protein>
    <submittedName>
        <fullName evidence="8">Putative cystine transporter YijE</fullName>
    </submittedName>
</protein>
<evidence type="ECO:0000256" key="4">
    <source>
        <dbReference type="ARBA" id="ARBA00022989"/>
    </source>
</evidence>
<feature type="transmembrane region" description="Helical" evidence="6">
    <location>
        <begin position="69"/>
        <end position="93"/>
    </location>
</feature>
<dbReference type="InterPro" id="IPR000620">
    <property type="entry name" value="EamA_dom"/>
</dbReference>
<feature type="transmembrane region" description="Helical" evidence="6">
    <location>
        <begin position="250"/>
        <end position="270"/>
    </location>
</feature>
<evidence type="ECO:0000259" key="7">
    <source>
        <dbReference type="Pfam" id="PF00892"/>
    </source>
</evidence>
<dbReference type="InterPro" id="IPR037185">
    <property type="entry name" value="EmrE-like"/>
</dbReference>
<keyword evidence="4 6" id="KW-1133">Transmembrane helix</keyword>
<dbReference type="PANTHER" id="PTHR32322">
    <property type="entry name" value="INNER MEMBRANE TRANSPORTER"/>
    <property type="match status" value="1"/>
</dbReference>
<evidence type="ECO:0000256" key="5">
    <source>
        <dbReference type="ARBA" id="ARBA00023136"/>
    </source>
</evidence>
<feature type="transmembrane region" description="Helical" evidence="6">
    <location>
        <begin position="276"/>
        <end position="299"/>
    </location>
</feature>
<organism evidence="8 9">
    <name type="scientific">Methylobacterium symbioticum</name>
    <dbReference type="NCBI Taxonomy" id="2584084"/>
    <lineage>
        <taxon>Bacteria</taxon>
        <taxon>Pseudomonadati</taxon>
        <taxon>Pseudomonadota</taxon>
        <taxon>Alphaproteobacteria</taxon>
        <taxon>Hyphomicrobiales</taxon>
        <taxon>Methylobacteriaceae</taxon>
        <taxon>Methylobacterium</taxon>
    </lineage>
</organism>
<dbReference type="AlphaFoldDB" id="A0A509EL38"/>
<evidence type="ECO:0000313" key="9">
    <source>
        <dbReference type="Proteomes" id="UP000410984"/>
    </source>
</evidence>
<dbReference type="RefSeq" id="WP_142585310.1">
    <property type="nucleotide sequence ID" value="NZ_CABFPH010000103.1"/>
</dbReference>
<reference evidence="8 9" key="1">
    <citation type="submission" date="2019-06" db="EMBL/GenBank/DDBJ databases">
        <authorList>
            <person name="Rodrigo-Torres L."/>
            <person name="Arahal R. D."/>
            <person name="Lucena T."/>
        </authorList>
    </citation>
    <scope>NUCLEOTIDE SEQUENCE [LARGE SCALE GENOMIC DNA]</scope>
    <source>
        <strain evidence="8 9">SB0023/3</strain>
    </source>
</reference>
<dbReference type="InterPro" id="IPR050638">
    <property type="entry name" value="AA-Vitamin_Transporters"/>
</dbReference>
<evidence type="ECO:0000256" key="1">
    <source>
        <dbReference type="ARBA" id="ARBA00004141"/>
    </source>
</evidence>
<sequence length="308" mass="31996">MSSGSARVTVGLFAFVVVAWSLNWVVMKVAVQEVSPLWAVAIRTALAALVLFPALRLTGQLRRPPRADLPVWLTIALFHMTAFAAFMTAGLALVPAGRAIVLGYTTPLWVAPAAFLFLGERLSTRQALGLAVGLAGLLLLFGPASLDWGNRQALLGQGLLLVAALCWSVSIVYTRAHRWVATPLQLMPWQCLLAALVLTALALLVEGAPPSPARVSAPAVLALGYNGVIGTALGFWAMTVVGRRVPAATASLGVLATPVLGIGLSTVILGEGLDPILLLAAALILAGIALGTISFGTIAQGRASRPPR</sequence>
<dbReference type="Proteomes" id="UP000410984">
    <property type="component" value="Unassembled WGS sequence"/>
</dbReference>
<dbReference type="Pfam" id="PF00892">
    <property type="entry name" value="EamA"/>
    <property type="match status" value="2"/>
</dbReference>
<keyword evidence="9" id="KW-1185">Reference proteome</keyword>
<feature type="transmembrane region" description="Helical" evidence="6">
    <location>
        <begin position="217"/>
        <end position="238"/>
    </location>
</feature>
<comment type="similarity">
    <text evidence="2">Belongs to the EamA transporter family.</text>
</comment>
<dbReference type="EMBL" id="CABFPH010000103">
    <property type="protein sequence ID" value="VUD74125.1"/>
    <property type="molecule type" value="Genomic_DNA"/>
</dbReference>
<feature type="transmembrane region" description="Helical" evidence="6">
    <location>
        <begin position="99"/>
        <end position="118"/>
    </location>
</feature>
<gene>
    <name evidence="8" type="primary">yijE_2</name>
    <name evidence="8" type="ORF">MET9862_04750</name>
</gene>
<dbReference type="SUPFAM" id="SSF103481">
    <property type="entry name" value="Multidrug resistance efflux transporter EmrE"/>
    <property type="match status" value="2"/>
</dbReference>
<feature type="transmembrane region" description="Helical" evidence="6">
    <location>
        <begin position="152"/>
        <end position="174"/>
    </location>
</feature>
<accession>A0A509EL38</accession>
<proteinExistence type="inferred from homology"/>